<feature type="transmembrane region" description="Helical" evidence="1">
    <location>
        <begin position="34"/>
        <end position="52"/>
    </location>
</feature>
<accession>A0A0B3WT86</accession>
<feature type="transmembrane region" description="Helical" evidence="1">
    <location>
        <begin position="95"/>
        <end position="123"/>
    </location>
</feature>
<feature type="transmembrane region" description="Helical" evidence="1">
    <location>
        <begin position="340"/>
        <end position="359"/>
    </location>
</feature>
<dbReference type="OrthoDB" id="2000069at2"/>
<dbReference type="STRING" id="1577792.QX51_06355"/>
<evidence type="ECO:0000256" key="1">
    <source>
        <dbReference type="SAM" id="Phobius"/>
    </source>
</evidence>
<feature type="transmembrane region" description="Helical" evidence="1">
    <location>
        <begin position="206"/>
        <end position="233"/>
    </location>
</feature>
<protein>
    <recommendedName>
        <fullName evidence="4">Polysaccharide polymerase</fullName>
    </recommendedName>
</protein>
<reference evidence="2 3" key="1">
    <citation type="submission" date="2014-12" db="EMBL/GenBank/DDBJ databases">
        <title>Draft genome sequence of Terrisporobacter sp. 08-306576, isolated from the blood culture of a bacteremia patient.</title>
        <authorList>
            <person name="Lund L.C."/>
            <person name="Sydenham T.V."/>
            <person name="Hogh S.V."/>
            <person name="Skov M.N."/>
            <person name="Kemp M."/>
            <person name="Justesen U.S."/>
        </authorList>
    </citation>
    <scope>NUCLEOTIDE SEQUENCE [LARGE SCALE GENOMIC DNA]</scope>
    <source>
        <strain evidence="2 3">08-306576</strain>
    </source>
</reference>
<feature type="transmembrane region" description="Helical" evidence="1">
    <location>
        <begin position="135"/>
        <end position="156"/>
    </location>
</feature>
<evidence type="ECO:0008006" key="4">
    <source>
        <dbReference type="Google" id="ProtNLM"/>
    </source>
</evidence>
<dbReference type="Proteomes" id="UP000031189">
    <property type="component" value="Unassembled WGS sequence"/>
</dbReference>
<keyword evidence="1" id="KW-0812">Transmembrane</keyword>
<dbReference type="EMBL" id="JWHR01000064">
    <property type="protein sequence ID" value="KHS57780.1"/>
    <property type="molecule type" value="Genomic_DNA"/>
</dbReference>
<feature type="transmembrane region" description="Helical" evidence="1">
    <location>
        <begin position="177"/>
        <end position="194"/>
    </location>
</feature>
<comment type="caution">
    <text evidence="2">The sequence shown here is derived from an EMBL/GenBank/DDBJ whole genome shotgun (WGS) entry which is preliminary data.</text>
</comment>
<keyword evidence="1" id="KW-0472">Membrane</keyword>
<feature type="transmembrane region" description="Helical" evidence="1">
    <location>
        <begin position="371"/>
        <end position="389"/>
    </location>
</feature>
<keyword evidence="3" id="KW-1185">Reference proteome</keyword>
<keyword evidence="1" id="KW-1133">Transmembrane helix</keyword>
<evidence type="ECO:0000313" key="3">
    <source>
        <dbReference type="Proteomes" id="UP000031189"/>
    </source>
</evidence>
<organism evidence="2 3">
    <name type="scientific">Terrisporobacter othiniensis</name>
    <dbReference type="NCBI Taxonomy" id="1577792"/>
    <lineage>
        <taxon>Bacteria</taxon>
        <taxon>Bacillati</taxon>
        <taxon>Bacillota</taxon>
        <taxon>Clostridia</taxon>
        <taxon>Peptostreptococcales</taxon>
        <taxon>Peptostreptococcaceae</taxon>
        <taxon>Terrisporobacter</taxon>
    </lineage>
</organism>
<feature type="transmembrane region" description="Helical" evidence="1">
    <location>
        <begin position="64"/>
        <end position="83"/>
    </location>
</feature>
<name>A0A0B3WT86_9FIRM</name>
<gene>
    <name evidence="2" type="ORF">QX51_06355</name>
</gene>
<proteinExistence type="predicted"/>
<dbReference type="RefSeq" id="WP_039679062.1">
    <property type="nucleotide sequence ID" value="NZ_JWHR01000064.1"/>
</dbReference>
<dbReference type="AlphaFoldDB" id="A0A0B3WT86"/>
<evidence type="ECO:0000313" key="2">
    <source>
        <dbReference type="EMBL" id="KHS57780.1"/>
    </source>
</evidence>
<sequence length="412" mass="47592">MKEFIKDPLKLFNKLLNKTMPFLDNEVNISPEHLFYFSYITFMVVNFFFKFTTLKSFFGVDPDLLAKIIIYPLYALLFIKVICYQNYKKNEILKIVLIGTLIFISAYFSGVKLLLTAFIFIVAAKDIDINKVIKLTLFIQILCISIIVMLALSGVIENRIFTRRDGDIRYSLGFTHPNAFAGQILQLIIISVWIRWEKFNYKDYLILLLLGLFILKVCDSRTSSLLIFILIIMVAIYKYLEHKPIKRIDILNKAIYIGTQISIIMSSVVSIALGVLYDPNNKIYFLINKLLSGRIKLLHDYYINQGYSIIGQKIEIISTYASKKTALYDTTALDNAYGHIAVRYGIIILIVFVIGYYLVAKKAFKEKNIKALICIFIYILFGITEVYIFNLPYNVLFLLFAIAIYSDKKISN</sequence>
<feature type="transmembrane region" description="Helical" evidence="1">
    <location>
        <begin position="254"/>
        <end position="277"/>
    </location>
</feature>